<name>A0A8T2USL9_CERRI</name>
<feature type="signal peptide" evidence="1">
    <location>
        <begin position="1"/>
        <end position="18"/>
    </location>
</feature>
<reference evidence="2" key="1">
    <citation type="submission" date="2021-08" db="EMBL/GenBank/DDBJ databases">
        <title>WGS assembly of Ceratopteris richardii.</title>
        <authorList>
            <person name="Marchant D.B."/>
            <person name="Chen G."/>
            <person name="Jenkins J."/>
            <person name="Shu S."/>
            <person name="Leebens-Mack J."/>
            <person name="Grimwood J."/>
            <person name="Schmutz J."/>
            <person name="Soltis P."/>
            <person name="Soltis D."/>
            <person name="Chen Z.-H."/>
        </authorList>
    </citation>
    <scope>NUCLEOTIDE SEQUENCE</scope>
    <source>
        <strain evidence="2">Whitten #5841</strain>
        <tissue evidence="2">Leaf</tissue>
    </source>
</reference>
<keyword evidence="1" id="KW-0732">Signal</keyword>
<evidence type="ECO:0008006" key="4">
    <source>
        <dbReference type="Google" id="ProtNLM"/>
    </source>
</evidence>
<evidence type="ECO:0000313" key="2">
    <source>
        <dbReference type="EMBL" id="KAH7439221.1"/>
    </source>
</evidence>
<dbReference type="AlphaFoldDB" id="A0A8T2USL9"/>
<keyword evidence="3" id="KW-1185">Reference proteome</keyword>
<comment type="caution">
    <text evidence="2">The sequence shown here is derived from an EMBL/GenBank/DDBJ whole genome shotgun (WGS) entry which is preliminary data.</text>
</comment>
<evidence type="ECO:0000313" key="3">
    <source>
        <dbReference type="Proteomes" id="UP000825935"/>
    </source>
</evidence>
<evidence type="ECO:0000256" key="1">
    <source>
        <dbReference type="SAM" id="SignalP"/>
    </source>
</evidence>
<proteinExistence type="predicted"/>
<dbReference type="EMBL" id="CM035409">
    <property type="protein sequence ID" value="KAH7439221.1"/>
    <property type="molecule type" value="Genomic_DNA"/>
</dbReference>
<organism evidence="2 3">
    <name type="scientific">Ceratopteris richardii</name>
    <name type="common">Triangle waterfern</name>
    <dbReference type="NCBI Taxonomy" id="49495"/>
    <lineage>
        <taxon>Eukaryota</taxon>
        <taxon>Viridiplantae</taxon>
        <taxon>Streptophyta</taxon>
        <taxon>Embryophyta</taxon>
        <taxon>Tracheophyta</taxon>
        <taxon>Polypodiopsida</taxon>
        <taxon>Polypodiidae</taxon>
        <taxon>Polypodiales</taxon>
        <taxon>Pteridineae</taxon>
        <taxon>Pteridaceae</taxon>
        <taxon>Parkerioideae</taxon>
        <taxon>Ceratopteris</taxon>
    </lineage>
</organism>
<dbReference type="Proteomes" id="UP000825935">
    <property type="component" value="Chromosome 4"/>
</dbReference>
<feature type="chain" id="PRO_5035885317" description="Secreted protein" evidence="1">
    <location>
        <begin position="19"/>
        <end position="128"/>
    </location>
</feature>
<accession>A0A8T2USL9</accession>
<sequence>MFTLLILLSAKLLLRIHEECWQSLVFASASIKRRFHTPLSCAVDVCRKTSHYVVHRDRVLVQHEKCSALSFSLYMRLLVNVDALSSASGGVVCQLCTIEKCSLSCKHGVQEDSGIDPSSHTVCSTWEK</sequence>
<protein>
    <recommendedName>
        <fullName evidence="4">Secreted protein</fullName>
    </recommendedName>
</protein>
<gene>
    <name evidence="2" type="ORF">KP509_04G050900</name>
</gene>